<evidence type="ECO:0000313" key="4">
    <source>
        <dbReference type="EMBL" id="QGN17832.1"/>
    </source>
</evidence>
<dbReference type="PRINTS" id="PR00080">
    <property type="entry name" value="SDRFAMILY"/>
</dbReference>
<dbReference type="Proteomes" id="UP000422736">
    <property type="component" value="Chromosome 8"/>
</dbReference>
<keyword evidence="2" id="KW-0560">Oxidoreductase</keyword>
<comment type="similarity">
    <text evidence="1 3">Belongs to the short-chain dehydrogenases/reductases (SDR) family.</text>
</comment>
<dbReference type="InterPro" id="IPR036291">
    <property type="entry name" value="NAD(P)-bd_dom_sf"/>
</dbReference>
<dbReference type="Gene3D" id="3.40.50.720">
    <property type="entry name" value="NAD(P)-binding Rossmann-like Domain"/>
    <property type="match status" value="1"/>
</dbReference>
<sequence length="280" mass="31078">MKAPISLISGGTRGIGARIRDELLIKGHSVIYIGSTIDSVLANQPSAAIKQTLKPNQFIKGISIDFKSWPTWLNANWNQVIYRASNNDTPDQFESDNIFAKIDKKAYKLDLLVNCAGITQTKPLIKTTPQEMQDIMNVNFMSAVSLTQLALKHMIRNPLEPHQAARRGTIINISSVLGDLADPTAPVVPGTAIYSASKAAMIQQDHVIREELKRWKIEVRSIAPSLISGTDMIQSLSPEVHEQLSRKLANLRRDSSPDSQARIQRPSSMDEIVRDVLNYV</sequence>
<keyword evidence="5" id="KW-1185">Reference proteome</keyword>
<dbReference type="SUPFAM" id="SSF51735">
    <property type="entry name" value="NAD(P)-binding Rossmann-fold domains"/>
    <property type="match status" value="1"/>
</dbReference>
<dbReference type="CDD" id="cd05233">
    <property type="entry name" value="SDR_c"/>
    <property type="match status" value="1"/>
</dbReference>
<dbReference type="Pfam" id="PF00106">
    <property type="entry name" value="adh_short"/>
    <property type="match status" value="1"/>
</dbReference>
<dbReference type="PANTHER" id="PTHR42760">
    <property type="entry name" value="SHORT-CHAIN DEHYDROGENASES/REDUCTASES FAMILY MEMBER"/>
    <property type="match status" value="1"/>
</dbReference>
<organism evidence="4 5">
    <name type="scientific">Kluyveromyces marxianus</name>
    <name type="common">Yeast</name>
    <name type="synonym">Candida kefyr</name>
    <dbReference type="NCBI Taxonomy" id="4911"/>
    <lineage>
        <taxon>Eukaryota</taxon>
        <taxon>Fungi</taxon>
        <taxon>Dikarya</taxon>
        <taxon>Ascomycota</taxon>
        <taxon>Saccharomycotina</taxon>
        <taxon>Saccharomycetes</taxon>
        <taxon>Saccharomycetales</taxon>
        <taxon>Saccharomycetaceae</taxon>
        <taxon>Kluyveromyces</taxon>
    </lineage>
</organism>
<reference evidence="4 5" key="1">
    <citation type="submission" date="2016-03" db="EMBL/GenBank/DDBJ databases">
        <title>How can Kluyveromyces marxianus grow so fast - potential evolutionary course in Saccharomyces Complex revealed by comparative genomics.</title>
        <authorList>
            <person name="Mo W."/>
            <person name="Lu W."/>
            <person name="Yang X."/>
            <person name="Qi J."/>
            <person name="Lv H."/>
        </authorList>
    </citation>
    <scope>NUCLEOTIDE SEQUENCE [LARGE SCALE GENOMIC DNA]</scope>
    <source>
        <strain evidence="4 5">FIM1</strain>
    </source>
</reference>
<protein>
    <submittedName>
        <fullName evidence="4">Protein ISC10</fullName>
    </submittedName>
</protein>
<evidence type="ECO:0000313" key="5">
    <source>
        <dbReference type="Proteomes" id="UP000422736"/>
    </source>
</evidence>
<accession>A0ABX6F1D7</accession>
<dbReference type="EMBL" id="CP015060">
    <property type="protein sequence ID" value="QGN17832.1"/>
    <property type="molecule type" value="Genomic_DNA"/>
</dbReference>
<evidence type="ECO:0000256" key="1">
    <source>
        <dbReference type="ARBA" id="ARBA00006484"/>
    </source>
</evidence>
<name>A0ABX6F1D7_KLUMA</name>
<dbReference type="InterPro" id="IPR002347">
    <property type="entry name" value="SDR_fam"/>
</dbReference>
<evidence type="ECO:0000256" key="3">
    <source>
        <dbReference type="RuleBase" id="RU000363"/>
    </source>
</evidence>
<gene>
    <name evidence="4" type="primary">fabG</name>
    <name evidence="4" type="ORF">FIM1_5041</name>
</gene>
<dbReference type="PANTHER" id="PTHR42760:SF133">
    <property type="entry name" value="3-OXOACYL-[ACYL-CARRIER-PROTEIN] REDUCTASE"/>
    <property type="match status" value="1"/>
</dbReference>
<evidence type="ECO:0000256" key="2">
    <source>
        <dbReference type="ARBA" id="ARBA00023002"/>
    </source>
</evidence>
<proteinExistence type="inferred from homology"/>
<dbReference type="PRINTS" id="PR00081">
    <property type="entry name" value="GDHRDH"/>
</dbReference>